<proteinExistence type="predicted"/>
<evidence type="ECO:0000313" key="1">
    <source>
        <dbReference type="EMBL" id="KAJ7997496.1"/>
    </source>
</evidence>
<comment type="caution">
    <text evidence="1">The sequence shown here is derived from an EMBL/GenBank/DDBJ whole genome shotgun (WGS) entry which is preliminary data.</text>
</comment>
<reference evidence="1" key="1">
    <citation type="submission" date="2021-05" db="EMBL/GenBank/DDBJ databases">
        <authorList>
            <person name="Pan Q."/>
            <person name="Jouanno E."/>
            <person name="Zahm M."/>
            <person name="Klopp C."/>
            <person name="Cabau C."/>
            <person name="Louis A."/>
            <person name="Berthelot C."/>
            <person name="Parey E."/>
            <person name="Roest Crollius H."/>
            <person name="Montfort J."/>
            <person name="Robinson-Rechavi M."/>
            <person name="Bouchez O."/>
            <person name="Lampietro C."/>
            <person name="Lopez Roques C."/>
            <person name="Donnadieu C."/>
            <person name="Postlethwait J."/>
            <person name="Bobe J."/>
            <person name="Dillon D."/>
            <person name="Chandos A."/>
            <person name="von Hippel F."/>
            <person name="Guiguen Y."/>
        </authorList>
    </citation>
    <scope>NUCLEOTIDE SEQUENCE</scope>
    <source>
        <strain evidence="1">YG-Jan2019</strain>
    </source>
</reference>
<evidence type="ECO:0000313" key="2">
    <source>
        <dbReference type="Proteomes" id="UP001157502"/>
    </source>
</evidence>
<dbReference type="Proteomes" id="UP001157502">
    <property type="component" value="Chromosome 19"/>
</dbReference>
<protein>
    <submittedName>
        <fullName evidence="1">Uncharacterized protein</fullName>
    </submittedName>
</protein>
<gene>
    <name evidence="1" type="ORF">DPEC_G00229630</name>
</gene>
<sequence length="592" mass="67885">MENCNNTFPFVCYSDDCSFSSKLTHQYHLVNMNKTWTEAQSYCRETYTDLATVSDTEDYDSLMCQIRSTLGSSDQAWVGLKFNWRWSLEDTVTDDWSGEYPWTQNVYNYIYRKNVCAMMNGYDGTWGRAPCESYSYYFVCYDESRNATQTYVLVQQWMTWYQAQSYCREHYTDLAVVRNSTENQAIKDLTQSLWYYNVWIGLYRNATWSDGDTSSNYYLQYNGLNQSCATAQYSRNYNVYNTENCNNTMSFVCYDHSQSSVNGSVGNASVFCNESSMTVSVERSSIVGLLEDHLRLSDPSCSLNSNSTHIFKTLDLNSCGTQLEDDGENLIFRNMITSFDDSNDVITREQKVEIELSCVFPKKGNVSLEFLVHKIPYIFREKGFGKFTYQFEFFHNSLYNSLVDPASYPVEVDLKEMIYMEITSTTSISNTEMFVESCQATPSDNPDDSTHYSIIQNGCKKDNTVQIYPGSRSQFRFGMEAFTFIGLHDQVYISCSVILCEAGKPNTRCAEGCINGTSRRRREAVLQTTSHYISQGPLRVRRNTNTQATDATLNLNMVFIAGCLLAAVAMVCGVVIYRSRESKVKYQRIPTE</sequence>
<keyword evidence="2" id="KW-1185">Reference proteome</keyword>
<accession>A0ACC2G1M4</accession>
<organism evidence="1 2">
    <name type="scientific">Dallia pectoralis</name>
    <name type="common">Alaska blackfish</name>
    <dbReference type="NCBI Taxonomy" id="75939"/>
    <lineage>
        <taxon>Eukaryota</taxon>
        <taxon>Metazoa</taxon>
        <taxon>Chordata</taxon>
        <taxon>Craniata</taxon>
        <taxon>Vertebrata</taxon>
        <taxon>Euteleostomi</taxon>
        <taxon>Actinopterygii</taxon>
        <taxon>Neopterygii</taxon>
        <taxon>Teleostei</taxon>
        <taxon>Protacanthopterygii</taxon>
        <taxon>Esociformes</taxon>
        <taxon>Umbridae</taxon>
        <taxon>Dallia</taxon>
    </lineage>
</organism>
<name>A0ACC2G1M4_DALPE</name>
<dbReference type="EMBL" id="CM055746">
    <property type="protein sequence ID" value="KAJ7997496.1"/>
    <property type="molecule type" value="Genomic_DNA"/>
</dbReference>